<dbReference type="AlphaFoldDB" id="A0A7L1R581"/>
<feature type="compositionally biased region" description="Polar residues" evidence="3">
    <location>
        <begin position="25"/>
        <end position="34"/>
    </location>
</feature>
<protein>
    <submittedName>
        <fullName evidence="5">SH22A protein</fullName>
    </submittedName>
</protein>
<evidence type="ECO:0000256" key="1">
    <source>
        <dbReference type="ARBA" id="ARBA00022999"/>
    </source>
</evidence>
<dbReference type="EMBL" id="VXBR01011218">
    <property type="protein sequence ID" value="NXO31309.1"/>
    <property type="molecule type" value="Genomic_DNA"/>
</dbReference>
<feature type="non-terminal residue" evidence="5">
    <location>
        <position position="1"/>
    </location>
</feature>
<feature type="non-terminal residue" evidence="5">
    <location>
        <position position="137"/>
    </location>
</feature>
<dbReference type="InterPro" id="IPR000980">
    <property type="entry name" value="SH2"/>
</dbReference>
<dbReference type="Pfam" id="PF00017">
    <property type="entry name" value="SH2"/>
    <property type="match status" value="1"/>
</dbReference>
<dbReference type="PROSITE" id="PS50001">
    <property type="entry name" value="SH2"/>
    <property type="match status" value="1"/>
</dbReference>
<reference evidence="5 6" key="1">
    <citation type="submission" date="2019-09" db="EMBL/GenBank/DDBJ databases">
        <title>Bird 10,000 Genomes (B10K) Project - Family phase.</title>
        <authorList>
            <person name="Zhang G."/>
        </authorList>
    </citation>
    <scope>NUCLEOTIDE SEQUENCE [LARGE SCALE GENOMIC DNA]</scope>
    <source>
        <strain evidence="5">B10K-DU-002-30</strain>
        <tissue evidence="5">Muscle</tissue>
    </source>
</reference>
<dbReference type="GO" id="GO:0005737">
    <property type="term" value="C:cytoplasm"/>
    <property type="evidence" value="ECO:0007669"/>
    <property type="project" value="TreeGrafter"/>
</dbReference>
<evidence type="ECO:0000313" key="5">
    <source>
        <dbReference type="EMBL" id="NXO31309.1"/>
    </source>
</evidence>
<gene>
    <name evidence="5" type="primary">Sh2d2a_1</name>
    <name evidence="5" type="ORF">CISJUN_R15381</name>
</gene>
<organism evidence="5 6">
    <name type="scientific">Cisticola juncidis</name>
    <dbReference type="NCBI Taxonomy" id="52622"/>
    <lineage>
        <taxon>Eukaryota</taxon>
        <taxon>Metazoa</taxon>
        <taxon>Chordata</taxon>
        <taxon>Craniata</taxon>
        <taxon>Vertebrata</taxon>
        <taxon>Euteleostomi</taxon>
        <taxon>Archelosauria</taxon>
        <taxon>Archosauria</taxon>
        <taxon>Dinosauria</taxon>
        <taxon>Saurischia</taxon>
        <taxon>Theropoda</taxon>
        <taxon>Coelurosauria</taxon>
        <taxon>Aves</taxon>
        <taxon>Neognathae</taxon>
        <taxon>Neoaves</taxon>
        <taxon>Telluraves</taxon>
        <taxon>Australaves</taxon>
        <taxon>Passeriformes</taxon>
        <taxon>Sylvioidea</taxon>
        <taxon>Cisticolidae</taxon>
        <taxon>Cisticola</taxon>
    </lineage>
</organism>
<feature type="domain" description="SH2" evidence="4">
    <location>
        <begin position="99"/>
        <end position="137"/>
    </location>
</feature>
<keyword evidence="1 2" id="KW-0727">SH2 domain</keyword>
<name>A0A7L1R581_9PASS</name>
<evidence type="ECO:0000256" key="3">
    <source>
        <dbReference type="SAM" id="MobiDB-lite"/>
    </source>
</evidence>
<evidence type="ECO:0000256" key="2">
    <source>
        <dbReference type="PROSITE-ProRule" id="PRU00191"/>
    </source>
</evidence>
<dbReference type="PANTHER" id="PTHR14388">
    <property type="entry name" value="T CELL-SPECIFIC ADAPTER PROTEIN TSAD"/>
    <property type="match status" value="1"/>
</dbReference>
<evidence type="ECO:0000313" key="6">
    <source>
        <dbReference type="Proteomes" id="UP000546986"/>
    </source>
</evidence>
<dbReference type="InterPro" id="IPR036860">
    <property type="entry name" value="SH2_dom_sf"/>
</dbReference>
<dbReference type="Gene3D" id="3.30.505.10">
    <property type="entry name" value="SH2 domain"/>
    <property type="match status" value="1"/>
</dbReference>
<dbReference type="SUPFAM" id="SSF55550">
    <property type="entry name" value="SH2 domain"/>
    <property type="match status" value="1"/>
</dbReference>
<sequence length="137" mass="15437">MDDDHPLFTTFKPLGEDNTARAKPASNTTPSQPQGAELLPGQPNRHGRVPPGFWSPPPAQCQPEGDLWPEQVALRARTRLWFEQTQVQSLGPEGRLPAWFHGFISRREAEELLQDQPLGCFLVRFSESTIGFVLSYR</sequence>
<proteinExistence type="predicted"/>
<comment type="caution">
    <text evidence="5">The sequence shown here is derived from an EMBL/GenBank/DDBJ whole genome shotgun (WGS) entry which is preliminary data.</text>
</comment>
<accession>A0A7L1R581</accession>
<keyword evidence="6" id="KW-1185">Reference proteome</keyword>
<dbReference type="Proteomes" id="UP000546986">
    <property type="component" value="Unassembled WGS sequence"/>
</dbReference>
<feature type="region of interest" description="Disordered" evidence="3">
    <location>
        <begin position="1"/>
        <end position="65"/>
    </location>
</feature>
<dbReference type="PANTHER" id="PTHR14388:SF9">
    <property type="entry name" value="SH2 DOMAIN-CONTAINING PROTEIN 2A"/>
    <property type="match status" value="1"/>
</dbReference>
<evidence type="ECO:0000259" key="4">
    <source>
        <dbReference type="PROSITE" id="PS50001"/>
    </source>
</evidence>